<dbReference type="Gene3D" id="3.30.160.60">
    <property type="entry name" value="Classic Zinc Finger"/>
    <property type="match status" value="1"/>
</dbReference>
<dbReference type="EMBL" id="JAWDJX010000012">
    <property type="protein sequence ID" value="KAK3054375.1"/>
    <property type="molecule type" value="Genomic_DNA"/>
</dbReference>
<keyword evidence="1" id="KW-0479">Metal-binding</keyword>
<dbReference type="PROSITE" id="PS00028">
    <property type="entry name" value="ZINC_FINGER_C2H2_1"/>
    <property type="match status" value="1"/>
</dbReference>
<evidence type="ECO:0000256" key="1">
    <source>
        <dbReference type="PROSITE-ProRule" id="PRU00042"/>
    </source>
</evidence>
<dbReference type="InterPro" id="IPR013087">
    <property type="entry name" value="Znf_C2H2_type"/>
</dbReference>
<reference evidence="4" key="1">
    <citation type="submission" date="2023-04" db="EMBL/GenBank/DDBJ databases">
        <title>Black Yeasts Isolated from many extreme environments.</title>
        <authorList>
            <person name="Coleine C."/>
            <person name="Stajich J.E."/>
            <person name="Selbmann L."/>
        </authorList>
    </citation>
    <scope>NUCLEOTIDE SEQUENCE</scope>
    <source>
        <strain evidence="4">CCFEE 5312</strain>
    </source>
</reference>
<sequence length="235" mass="25800">MAENNLRGRLQHPQTNTAEDQRDFDYEQLTFDPFVPASGIDSISDDPNGLFGDGPGYLFDESPSRLSEHLYPTSAEQGQSLHGNQIANSLDYPIVPTQVISGSESLEVWRSGAAQQSPNTQTEELEHRPTTVPNDMLHQQSQHPSGRVSAAPSLYRCDVKDCNSSFTRESSLLRHGACKHGRASTISLCAESGCDYHSPRSDSAREHCRRNNHAGFWQVDIENDGTGSTTRPAGS</sequence>
<feature type="compositionally biased region" description="Polar residues" evidence="2">
    <location>
        <begin position="113"/>
        <end position="122"/>
    </location>
</feature>
<comment type="caution">
    <text evidence="4">The sequence shown here is derived from an EMBL/GenBank/DDBJ whole genome shotgun (WGS) entry which is preliminary data.</text>
</comment>
<gene>
    <name evidence="4" type="ORF">LTR09_004643</name>
</gene>
<keyword evidence="1" id="KW-0863">Zinc-finger</keyword>
<feature type="region of interest" description="Disordered" evidence="2">
    <location>
        <begin position="37"/>
        <end position="63"/>
    </location>
</feature>
<name>A0AAJ0GDV0_9PEZI</name>
<dbReference type="AlphaFoldDB" id="A0AAJ0GDV0"/>
<organism evidence="4 5">
    <name type="scientific">Extremus antarcticus</name>
    <dbReference type="NCBI Taxonomy" id="702011"/>
    <lineage>
        <taxon>Eukaryota</taxon>
        <taxon>Fungi</taxon>
        <taxon>Dikarya</taxon>
        <taxon>Ascomycota</taxon>
        <taxon>Pezizomycotina</taxon>
        <taxon>Dothideomycetes</taxon>
        <taxon>Dothideomycetidae</taxon>
        <taxon>Mycosphaerellales</taxon>
        <taxon>Extremaceae</taxon>
        <taxon>Extremus</taxon>
    </lineage>
</organism>
<keyword evidence="1" id="KW-0862">Zinc</keyword>
<proteinExistence type="predicted"/>
<protein>
    <recommendedName>
        <fullName evidence="3">C2H2-type domain-containing protein</fullName>
    </recommendedName>
</protein>
<dbReference type="PROSITE" id="PS50157">
    <property type="entry name" value="ZINC_FINGER_C2H2_2"/>
    <property type="match status" value="1"/>
</dbReference>
<feature type="domain" description="C2H2-type" evidence="3">
    <location>
        <begin position="155"/>
        <end position="185"/>
    </location>
</feature>
<feature type="region of interest" description="Disordered" evidence="2">
    <location>
        <begin position="1"/>
        <end position="24"/>
    </location>
</feature>
<feature type="region of interest" description="Disordered" evidence="2">
    <location>
        <begin position="109"/>
        <end position="128"/>
    </location>
</feature>
<dbReference type="GO" id="GO:0008270">
    <property type="term" value="F:zinc ion binding"/>
    <property type="evidence" value="ECO:0007669"/>
    <property type="project" value="UniProtKB-KW"/>
</dbReference>
<evidence type="ECO:0000259" key="3">
    <source>
        <dbReference type="PROSITE" id="PS50157"/>
    </source>
</evidence>
<dbReference type="Proteomes" id="UP001271007">
    <property type="component" value="Unassembled WGS sequence"/>
</dbReference>
<dbReference type="SMART" id="SM00355">
    <property type="entry name" value="ZnF_C2H2"/>
    <property type="match status" value="2"/>
</dbReference>
<keyword evidence="5" id="KW-1185">Reference proteome</keyword>
<evidence type="ECO:0000313" key="4">
    <source>
        <dbReference type="EMBL" id="KAK3054375.1"/>
    </source>
</evidence>
<accession>A0AAJ0GDV0</accession>
<evidence type="ECO:0000313" key="5">
    <source>
        <dbReference type="Proteomes" id="UP001271007"/>
    </source>
</evidence>
<evidence type="ECO:0000256" key="2">
    <source>
        <dbReference type="SAM" id="MobiDB-lite"/>
    </source>
</evidence>